<dbReference type="InterPro" id="IPR036465">
    <property type="entry name" value="vWFA_dom_sf"/>
</dbReference>
<dbReference type="InterPro" id="IPR010607">
    <property type="entry name" value="DUF1194"/>
</dbReference>
<organism evidence="2 3">
    <name type="scientific">Albidovulum aquaemixtae</name>
    <dbReference type="NCBI Taxonomy" id="1542388"/>
    <lineage>
        <taxon>Bacteria</taxon>
        <taxon>Pseudomonadati</taxon>
        <taxon>Pseudomonadota</taxon>
        <taxon>Alphaproteobacteria</taxon>
        <taxon>Rhodobacterales</taxon>
        <taxon>Paracoccaceae</taxon>
        <taxon>Albidovulum</taxon>
    </lineage>
</organism>
<sequence>MRAAVLALASALAAGPAGAECRLALVLALDISASVDAAEDRLQRQGLAHVLTLPEVEAAFLAFPGRPVALSAFEWSGRYQQHLMLGWHMIEGAEDLRAAAAAIAASERERNDMATALGYALGFAAVHFRDAPACDEKKIDVSGDGRNNDGFPPSSAYRAFDFHGVTVNGLAIAGSDLELGEYYRRELIRGTGAFVIVAEDFEDFARAMRLKLLRELEGPVMGGLGAAR</sequence>
<keyword evidence="1" id="KW-0732">Signal</keyword>
<evidence type="ECO:0008006" key="4">
    <source>
        <dbReference type="Google" id="ProtNLM"/>
    </source>
</evidence>
<evidence type="ECO:0000256" key="1">
    <source>
        <dbReference type="SAM" id="SignalP"/>
    </source>
</evidence>
<feature type="signal peptide" evidence="1">
    <location>
        <begin position="1"/>
        <end position="19"/>
    </location>
</feature>
<dbReference type="EMBL" id="OMOQ01000001">
    <property type="protein sequence ID" value="SPH17052.1"/>
    <property type="molecule type" value="Genomic_DNA"/>
</dbReference>
<evidence type="ECO:0000313" key="3">
    <source>
        <dbReference type="Proteomes" id="UP000244924"/>
    </source>
</evidence>
<name>A0A2R8B399_9RHOB</name>
<protein>
    <recommendedName>
        <fullName evidence="4">VWFA domain-containing protein</fullName>
    </recommendedName>
</protein>
<reference evidence="2 3" key="1">
    <citation type="submission" date="2018-03" db="EMBL/GenBank/DDBJ databases">
        <authorList>
            <person name="Keele B.F."/>
        </authorList>
    </citation>
    <scope>NUCLEOTIDE SEQUENCE [LARGE SCALE GENOMIC DNA]</scope>
    <source>
        <strain evidence="2 3">CECT 8626</strain>
    </source>
</reference>
<dbReference type="Gene3D" id="3.40.50.410">
    <property type="entry name" value="von Willebrand factor, type A domain"/>
    <property type="match status" value="1"/>
</dbReference>
<dbReference type="AlphaFoldDB" id="A0A2R8B399"/>
<accession>A0A2R8B399</accession>
<dbReference type="Pfam" id="PF06707">
    <property type="entry name" value="DUF1194"/>
    <property type="match status" value="1"/>
</dbReference>
<gene>
    <name evidence="2" type="ORF">DEA8626_00566</name>
</gene>
<keyword evidence="3" id="KW-1185">Reference proteome</keyword>
<dbReference type="SUPFAM" id="SSF53300">
    <property type="entry name" value="vWA-like"/>
    <property type="match status" value="1"/>
</dbReference>
<feature type="chain" id="PRO_5015322867" description="VWFA domain-containing protein" evidence="1">
    <location>
        <begin position="20"/>
        <end position="228"/>
    </location>
</feature>
<evidence type="ECO:0000313" key="2">
    <source>
        <dbReference type="EMBL" id="SPH17052.1"/>
    </source>
</evidence>
<dbReference type="Proteomes" id="UP000244924">
    <property type="component" value="Unassembled WGS sequence"/>
</dbReference>
<proteinExistence type="predicted"/>